<organism evidence="2 3">
    <name type="scientific">Rotaria socialis</name>
    <dbReference type="NCBI Taxonomy" id="392032"/>
    <lineage>
        <taxon>Eukaryota</taxon>
        <taxon>Metazoa</taxon>
        <taxon>Spiralia</taxon>
        <taxon>Gnathifera</taxon>
        <taxon>Rotifera</taxon>
        <taxon>Eurotatoria</taxon>
        <taxon>Bdelloidea</taxon>
        <taxon>Philodinida</taxon>
        <taxon>Philodinidae</taxon>
        <taxon>Rotaria</taxon>
    </lineage>
</organism>
<feature type="region of interest" description="Disordered" evidence="1">
    <location>
        <begin position="123"/>
        <end position="155"/>
    </location>
</feature>
<name>A0A821VTP1_9BILA</name>
<dbReference type="AlphaFoldDB" id="A0A821VTP1"/>
<comment type="caution">
    <text evidence="2">The sequence shown here is derived from an EMBL/GenBank/DDBJ whole genome shotgun (WGS) entry which is preliminary data.</text>
</comment>
<reference evidence="2" key="1">
    <citation type="submission" date="2021-02" db="EMBL/GenBank/DDBJ databases">
        <authorList>
            <person name="Nowell W R."/>
        </authorList>
    </citation>
    <scope>NUCLEOTIDE SEQUENCE</scope>
</reference>
<evidence type="ECO:0000256" key="1">
    <source>
        <dbReference type="SAM" id="MobiDB-lite"/>
    </source>
</evidence>
<feature type="compositionally biased region" description="Low complexity" evidence="1">
    <location>
        <begin position="139"/>
        <end position="155"/>
    </location>
</feature>
<evidence type="ECO:0000313" key="2">
    <source>
        <dbReference type="EMBL" id="CAF4914564.1"/>
    </source>
</evidence>
<dbReference type="EMBL" id="CAJOBS010006611">
    <property type="protein sequence ID" value="CAF4914564.1"/>
    <property type="molecule type" value="Genomic_DNA"/>
</dbReference>
<accession>A0A821VTP1</accession>
<sequence>MNKFDAMKNMIMFDLPSSDFFTGLGHLEHDENIKIDVDVSLYLSIERFKDSRVIEEISKKVKDILEKQGLTTRTSSIIKASKNIDSHLLSKRKGTALTFLSVYLSVNAAESLNDTVVPTVSSDENALETSVGDDDDSINSDSSRPFSPSTSHDSLSSDISFYTCNDIMKTKAKFKYLLDYFKHSLSMNNKTMNLEKIVTDVCAYVFLELIFSINIRILKIDISLQLTHLVQSARTCATVAGEGVIEVLVTTNNFLLVFKSISSLAHFQLPMKY</sequence>
<evidence type="ECO:0000313" key="3">
    <source>
        <dbReference type="Proteomes" id="UP000663838"/>
    </source>
</evidence>
<protein>
    <submittedName>
        <fullName evidence="2">Uncharacterized protein</fullName>
    </submittedName>
</protein>
<gene>
    <name evidence="2" type="ORF">TOA249_LOCUS31640</name>
</gene>
<dbReference type="Proteomes" id="UP000663838">
    <property type="component" value="Unassembled WGS sequence"/>
</dbReference>
<proteinExistence type="predicted"/>